<proteinExistence type="predicted"/>
<feature type="compositionally biased region" description="Polar residues" evidence="1">
    <location>
        <begin position="113"/>
        <end position="143"/>
    </location>
</feature>
<reference evidence="2 3" key="1">
    <citation type="journal article" date="2010" name="Nature">
        <title>Genome sequence of the palaeopolyploid soybean.</title>
        <authorList>
            <person name="Schmutz J."/>
            <person name="Cannon S.B."/>
            <person name="Schlueter J."/>
            <person name="Ma J."/>
            <person name="Mitros T."/>
            <person name="Nelson W."/>
            <person name="Hyten D.L."/>
            <person name="Song Q."/>
            <person name="Thelen J.J."/>
            <person name="Cheng J."/>
            <person name="Xu D."/>
            <person name="Hellsten U."/>
            <person name="May G.D."/>
            <person name="Yu Y."/>
            <person name="Sakurai T."/>
            <person name="Umezawa T."/>
            <person name="Bhattacharyya M.K."/>
            <person name="Sandhu D."/>
            <person name="Valliyodan B."/>
            <person name="Lindquist E."/>
            <person name="Peto M."/>
            <person name="Grant D."/>
            <person name="Shu S."/>
            <person name="Goodstein D."/>
            <person name="Barry K."/>
            <person name="Futrell-Griggs M."/>
            <person name="Abernathy B."/>
            <person name="Du J."/>
            <person name="Tian Z."/>
            <person name="Zhu L."/>
            <person name="Gill N."/>
            <person name="Joshi T."/>
            <person name="Libault M."/>
            <person name="Sethuraman A."/>
            <person name="Zhang X.-C."/>
            <person name="Shinozaki K."/>
            <person name="Nguyen H.T."/>
            <person name="Wing R.A."/>
            <person name="Cregan P."/>
            <person name="Specht J."/>
            <person name="Grimwood J."/>
            <person name="Rokhsar D."/>
            <person name="Stacey G."/>
            <person name="Shoemaker R.C."/>
            <person name="Jackson S.A."/>
        </authorList>
    </citation>
    <scope>NUCLEOTIDE SEQUENCE</scope>
    <source>
        <strain evidence="3">cv. Williams 82</strain>
        <tissue evidence="2">Callus</tissue>
    </source>
</reference>
<feature type="region of interest" description="Disordered" evidence="1">
    <location>
        <begin position="163"/>
        <end position="186"/>
    </location>
</feature>
<sequence length="474" mass="51867">MANPIPIRAWSRLASLRSSSAPNPESHPKPHTSEPSLKATNTCSRDNNESATKSLPTSPNVHNPMHSQKLKLITPMTFPPAKLKVHPQPRVEVTIEKPNGNASLKTEPGEIQKQGNGPNEKQVTNIENETKGNGIQSKLSSSEGNGIRVITISGENRGAHMQITKSRKKQQQPIHHKMGNSDGEKVRTLSSPPMRGVYGNSNVQCVNNSMLFHTSLTNHDPGMHLIIPKKPIGQGFHLKERVGVLRAFQNAMANPIPIRPWSRLASLRSSPAPESHPKPHTAEPSLKTTNIFSNDNNESATKSLSPTPPDVHIPIQQNLKPTTPITFPPTKLKAQAQLQTKISEEEGNIEKPNGNGNGIGQKNEKEMTTTENELKKEKGIQTKISGSGGQYGIRVITISGENKGACMQITKSHKKPYPKMRSLYANSNVQCVNNSMVLHSSLTHHDPGVYLVIPKKPLGQGFHLKERDGSGQRN</sequence>
<feature type="compositionally biased region" description="Basic residues" evidence="1">
    <location>
        <begin position="165"/>
        <end position="178"/>
    </location>
</feature>
<organism evidence="2">
    <name type="scientific">Glycine max</name>
    <name type="common">Soybean</name>
    <name type="synonym">Glycine hispida</name>
    <dbReference type="NCBI Taxonomy" id="3847"/>
    <lineage>
        <taxon>Eukaryota</taxon>
        <taxon>Viridiplantae</taxon>
        <taxon>Streptophyta</taxon>
        <taxon>Embryophyta</taxon>
        <taxon>Tracheophyta</taxon>
        <taxon>Spermatophyta</taxon>
        <taxon>Magnoliopsida</taxon>
        <taxon>eudicotyledons</taxon>
        <taxon>Gunneridae</taxon>
        <taxon>Pentapetalae</taxon>
        <taxon>rosids</taxon>
        <taxon>fabids</taxon>
        <taxon>Fabales</taxon>
        <taxon>Fabaceae</taxon>
        <taxon>Papilionoideae</taxon>
        <taxon>50 kb inversion clade</taxon>
        <taxon>NPAAA clade</taxon>
        <taxon>indigoferoid/millettioid clade</taxon>
        <taxon>Phaseoleae</taxon>
        <taxon>Glycine</taxon>
        <taxon>Glycine subgen. Soja</taxon>
    </lineage>
</organism>
<dbReference type="HOGENOM" id="CLU_576726_0_0_1"/>
<feature type="region of interest" description="Disordered" evidence="1">
    <location>
        <begin position="16"/>
        <end position="65"/>
    </location>
</feature>
<dbReference type="Proteomes" id="UP000008827">
    <property type="component" value="Chromosome 7"/>
</dbReference>
<evidence type="ECO:0000313" key="2">
    <source>
        <dbReference type="EMBL" id="KRH47848.1"/>
    </source>
</evidence>
<feature type="region of interest" description="Disordered" evidence="1">
    <location>
        <begin position="99"/>
        <end position="143"/>
    </location>
</feature>
<dbReference type="EMBL" id="CM000840">
    <property type="protein sequence ID" value="KRH47848.1"/>
    <property type="molecule type" value="Genomic_DNA"/>
</dbReference>
<reference evidence="2" key="3">
    <citation type="submission" date="2018-07" db="EMBL/GenBank/DDBJ databases">
        <title>WGS assembly of Glycine max.</title>
        <authorList>
            <person name="Schmutz J."/>
            <person name="Cannon S."/>
            <person name="Schlueter J."/>
            <person name="Ma J."/>
            <person name="Mitros T."/>
            <person name="Nelson W."/>
            <person name="Hyten D."/>
            <person name="Song Q."/>
            <person name="Thelen J."/>
            <person name="Cheng J."/>
            <person name="Xu D."/>
            <person name="Hellsten U."/>
            <person name="May G."/>
            <person name="Yu Y."/>
            <person name="Sakurai T."/>
            <person name="Umezawa T."/>
            <person name="Bhattacharyya M."/>
            <person name="Sandhu D."/>
            <person name="Valliyodan B."/>
            <person name="Lindquist E."/>
            <person name="Peto M."/>
            <person name="Grant D."/>
            <person name="Shu S."/>
            <person name="Goodstein D."/>
            <person name="Barry K."/>
            <person name="Futrell-Griggs M."/>
            <person name="Abernathy B."/>
            <person name="Du J."/>
            <person name="Tian Z."/>
            <person name="Zhu L."/>
            <person name="Gill N."/>
            <person name="Joshi T."/>
            <person name="Libault M."/>
            <person name="Sethuraman A."/>
            <person name="Zhang X."/>
            <person name="Shinozaki K."/>
            <person name="Nguyen H."/>
            <person name="Wing R."/>
            <person name="Cregan P."/>
            <person name="Specht J."/>
            <person name="Grimwood J."/>
            <person name="Rokhsar D."/>
            <person name="Stacey G."/>
            <person name="Shoemaker R."/>
            <person name="Jackson S."/>
        </authorList>
    </citation>
    <scope>NUCLEOTIDE SEQUENCE</scope>
    <source>
        <tissue evidence="2">Callus</tissue>
    </source>
</reference>
<keyword evidence="4" id="KW-1185">Reference proteome</keyword>
<name>K7KZS4_SOYBN</name>
<evidence type="ECO:0000313" key="3">
    <source>
        <dbReference type="EnsemblPlants" id="KRH47848"/>
    </source>
</evidence>
<dbReference type="AlphaFoldDB" id="K7KZS4"/>
<evidence type="ECO:0000313" key="4">
    <source>
        <dbReference type="Proteomes" id="UP000008827"/>
    </source>
</evidence>
<dbReference type="PaxDb" id="3847-GLYMA07G05845.1"/>
<accession>K7KZS4</accession>
<dbReference type="InParanoid" id="K7KZS4"/>
<dbReference type="Gramene" id="KRH47848">
    <property type="protein sequence ID" value="KRH47848"/>
    <property type="gene ID" value="GLYMA_07G052600"/>
</dbReference>
<gene>
    <name evidence="2" type="ORF">GLYMA_07G052600</name>
</gene>
<feature type="region of interest" description="Disordered" evidence="1">
    <location>
        <begin position="267"/>
        <end position="310"/>
    </location>
</feature>
<evidence type="ECO:0000256" key="1">
    <source>
        <dbReference type="SAM" id="MobiDB-lite"/>
    </source>
</evidence>
<reference evidence="3" key="2">
    <citation type="submission" date="2018-02" db="UniProtKB">
        <authorList>
            <consortium name="EnsemblPlants"/>
        </authorList>
    </citation>
    <scope>IDENTIFICATION</scope>
    <source>
        <strain evidence="3">Williams 82</strain>
    </source>
</reference>
<protein>
    <submittedName>
        <fullName evidence="2 3">Uncharacterized protein</fullName>
    </submittedName>
</protein>
<dbReference type="PANTHER" id="PTHR33472">
    <property type="entry name" value="OS01G0106600 PROTEIN"/>
    <property type="match status" value="1"/>
</dbReference>
<dbReference type="PANTHER" id="PTHR33472:SF1">
    <property type="entry name" value="EXTENSIN-RELATED"/>
    <property type="match status" value="1"/>
</dbReference>
<feature type="compositionally biased region" description="Polar residues" evidence="1">
    <location>
        <begin position="286"/>
        <end position="305"/>
    </location>
</feature>
<dbReference type="EnsemblPlants" id="KRH47848">
    <property type="protein sequence ID" value="KRH47848"/>
    <property type="gene ID" value="GLYMA_07G052600"/>
</dbReference>
<feature type="compositionally biased region" description="Polar residues" evidence="1">
    <location>
        <begin position="33"/>
        <end position="61"/>
    </location>
</feature>